<dbReference type="Proteomes" id="UP000790377">
    <property type="component" value="Unassembled WGS sequence"/>
</dbReference>
<evidence type="ECO:0000313" key="1">
    <source>
        <dbReference type="EMBL" id="KAH7906121.1"/>
    </source>
</evidence>
<evidence type="ECO:0000313" key="2">
    <source>
        <dbReference type="Proteomes" id="UP000790377"/>
    </source>
</evidence>
<accession>A0ACB7ZYU7</accession>
<organism evidence="1 2">
    <name type="scientific">Hygrophoropsis aurantiaca</name>
    <dbReference type="NCBI Taxonomy" id="72124"/>
    <lineage>
        <taxon>Eukaryota</taxon>
        <taxon>Fungi</taxon>
        <taxon>Dikarya</taxon>
        <taxon>Basidiomycota</taxon>
        <taxon>Agaricomycotina</taxon>
        <taxon>Agaricomycetes</taxon>
        <taxon>Agaricomycetidae</taxon>
        <taxon>Boletales</taxon>
        <taxon>Coniophorineae</taxon>
        <taxon>Hygrophoropsidaceae</taxon>
        <taxon>Hygrophoropsis</taxon>
    </lineage>
</organism>
<protein>
    <submittedName>
        <fullName evidence="1">Uncharacterized protein</fullName>
    </submittedName>
</protein>
<keyword evidence="2" id="KW-1185">Reference proteome</keyword>
<dbReference type="EMBL" id="MU268067">
    <property type="protein sequence ID" value="KAH7906121.1"/>
    <property type="molecule type" value="Genomic_DNA"/>
</dbReference>
<gene>
    <name evidence="1" type="ORF">BJ138DRAFT_667086</name>
</gene>
<proteinExistence type="predicted"/>
<sequence>MISTGSKGIGTANASPADKHVRRMKSGHVMAVHLPSKTFHWFKKAEPEDYETVLSSLAADVQKRQTRLSELRLRERRATLQVTLIALAIWVAYVSLWYAGFLTTARGEHAAMAAAKSIAVLVGPIIILFTRRIVQLWYARKGDAEERTLKEVLKKQRSKVEEIKKKTNYYSTRNLIEKYDESGSAAATPLRQRIVPSTPQPQAQLRPQLVPPQTPANGMQGPALQLSPTPQPMAPPRKQWYDKIADAILGDDDPNSINAAASRYALICEKCFGHNGLVKESGWMDAQYVCPKCGHFNASVRSKKETKQKASRTPSPPSRTPPTPPRNASPIEGEGAGEESQMEIDS</sequence>
<reference evidence="1" key="1">
    <citation type="journal article" date="2021" name="New Phytol.">
        <title>Evolutionary innovations through gain and loss of genes in the ectomycorrhizal Boletales.</title>
        <authorList>
            <person name="Wu G."/>
            <person name="Miyauchi S."/>
            <person name="Morin E."/>
            <person name="Kuo A."/>
            <person name="Drula E."/>
            <person name="Varga T."/>
            <person name="Kohler A."/>
            <person name="Feng B."/>
            <person name="Cao Y."/>
            <person name="Lipzen A."/>
            <person name="Daum C."/>
            <person name="Hundley H."/>
            <person name="Pangilinan J."/>
            <person name="Johnson J."/>
            <person name="Barry K."/>
            <person name="LaButti K."/>
            <person name="Ng V."/>
            <person name="Ahrendt S."/>
            <person name="Min B."/>
            <person name="Choi I.G."/>
            <person name="Park H."/>
            <person name="Plett J.M."/>
            <person name="Magnuson J."/>
            <person name="Spatafora J.W."/>
            <person name="Nagy L.G."/>
            <person name="Henrissat B."/>
            <person name="Grigoriev I.V."/>
            <person name="Yang Z.L."/>
            <person name="Xu J."/>
            <person name="Martin F.M."/>
        </authorList>
    </citation>
    <scope>NUCLEOTIDE SEQUENCE</scope>
    <source>
        <strain evidence="1">ATCC 28755</strain>
    </source>
</reference>
<comment type="caution">
    <text evidence="1">The sequence shown here is derived from an EMBL/GenBank/DDBJ whole genome shotgun (WGS) entry which is preliminary data.</text>
</comment>
<name>A0ACB7ZYU7_9AGAM</name>